<dbReference type="SUPFAM" id="SSF52833">
    <property type="entry name" value="Thioredoxin-like"/>
    <property type="match status" value="1"/>
</dbReference>
<feature type="domain" description="Thioredoxin" evidence="5">
    <location>
        <begin position="24"/>
        <end position="162"/>
    </location>
</feature>
<dbReference type="Proteomes" id="UP000078428">
    <property type="component" value="Unassembled WGS sequence"/>
</dbReference>
<dbReference type="GO" id="GO:0016491">
    <property type="term" value="F:oxidoreductase activity"/>
    <property type="evidence" value="ECO:0007669"/>
    <property type="project" value="InterPro"/>
</dbReference>
<sequence length="162" mass="17693">MRVIRLLAILLLLAGCGEEGGKAPHVGDAPPPFKLTAMDGAAVDYPAQLSGKVVVLRFWATWCPFCKDEMKMIQAVWSQSRDKGFEVLAINAGQDKGDIDAFIAKLGVTYPVLLDPGSKVTRQYGVTGLPMTLFVGRDGRIKGRILGETDEATFRRKLEELL</sequence>
<dbReference type="PANTHER" id="PTHR42852:SF6">
    <property type="entry name" value="THIOL:DISULFIDE INTERCHANGE PROTEIN DSBE"/>
    <property type="match status" value="1"/>
</dbReference>
<dbReference type="InterPro" id="IPR013766">
    <property type="entry name" value="Thioredoxin_domain"/>
</dbReference>
<name>A0A178MRA6_9PROT</name>
<dbReference type="GO" id="GO:0017004">
    <property type="term" value="P:cytochrome complex assembly"/>
    <property type="evidence" value="ECO:0007669"/>
    <property type="project" value="UniProtKB-KW"/>
</dbReference>
<dbReference type="GO" id="GO:0016209">
    <property type="term" value="F:antioxidant activity"/>
    <property type="evidence" value="ECO:0007669"/>
    <property type="project" value="InterPro"/>
</dbReference>
<dbReference type="STRING" id="1285242.A6A04_16540"/>
<reference evidence="6 7" key="1">
    <citation type="submission" date="2016-04" db="EMBL/GenBank/DDBJ databases">
        <title>Draft genome sequence of freshwater magnetotactic bacteria Magnetospirillum marisnigri SP-1 and Magnetospirillum moscoviense BB-1.</title>
        <authorList>
            <person name="Koziaeva V."/>
            <person name="Dziuba M.V."/>
            <person name="Ivanov T.M."/>
            <person name="Kuznetsov B."/>
            <person name="Grouzdev D.S."/>
        </authorList>
    </citation>
    <scope>NUCLEOTIDE SEQUENCE [LARGE SCALE GENOMIC DNA]</scope>
    <source>
        <strain evidence="6 7">SP-1</strain>
    </source>
</reference>
<dbReference type="OrthoDB" id="9799347at2"/>
<dbReference type="CDD" id="cd02966">
    <property type="entry name" value="TlpA_like_family"/>
    <property type="match status" value="1"/>
</dbReference>
<accession>A0A178MRA6</accession>
<evidence type="ECO:0000256" key="3">
    <source>
        <dbReference type="ARBA" id="ARBA00023157"/>
    </source>
</evidence>
<dbReference type="AlphaFoldDB" id="A0A178MRA6"/>
<dbReference type="GO" id="GO:0030313">
    <property type="term" value="C:cell envelope"/>
    <property type="evidence" value="ECO:0007669"/>
    <property type="project" value="UniProtKB-SubCell"/>
</dbReference>
<dbReference type="RefSeq" id="WP_068491698.1">
    <property type="nucleotide sequence ID" value="NZ_LWQT01000047.1"/>
</dbReference>
<protein>
    <submittedName>
        <fullName evidence="6">Cytochrome C biogenesis protein</fullName>
    </submittedName>
</protein>
<gene>
    <name evidence="6" type="ORF">A6A04_16540</name>
</gene>
<proteinExistence type="predicted"/>
<dbReference type="PROSITE" id="PS51352">
    <property type="entry name" value="THIOREDOXIN_2"/>
    <property type="match status" value="1"/>
</dbReference>
<dbReference type="InterPro" id="IPR000866">
    <property type="entry name" value="AhpC/TSA"/>
</dbReference>
<comment type="caution">
    <text evidence="6">The sequence shown here is derived from an EMBL/GenBank/DDBJ whole genome shotgun (WGS) entry which is preliminary data.</text>
</comment>
<dbReference type="PANTHER" id="PTHR42852">
    <property type="entry name" value="THIOL:DISULFIDE INTERCHANGE PROTEIN DSBE"/>
    <property type="match status" value="1"/>
</dbReference>
<evidence type="ECO:0000256" key="2">
    <source>
        <dbReference type="ARBA" id="ARBA00022748"/>
    </source>
</evidence>
<evidence type="ECO:0000259" key="5">
    <source>
        <dbReference type="PROSITE" id="PS51352"/>
    </source>
</evidence>
<dbReference type="PROSITE" id="PS51257">
    <property type="entry name" value="PROKAR_LIPOPROTEIN"/>
    <property type="match status" value="1"/>
</dbReference>
<dbReference type="EMBL" id="LWQT01000047">
    <property type="protein sequence ID" value="OAN51260.1"/>
    <property type="molecule type" value="Genomic_DNA"/>
</dbReference>
<evidence type="ECO:0000256" key="1">
    <source>
        <dbReference type="ARBA" id="ARBA00004196"/>
    </source>
</evidence>
<keyword evidence="2" id="KW-0201">Cytochrome c-type biogenesis</keyword>
<organism evidence="6 7">
    <name type="scientific">Paramagnetospirillum marisnigri</name>
    <dbReference type="NCBI Taxonomy" id="1285242"/>
    <lineage>
        <taxon>Bacteria</taxon>
        <taxon>Pseudomonadati</taxon>
        <taxon>Pseudomonadota</taxon>
        <taxon>Alphaproteobacteria</taxon>
        <taxon>Rhodospirillales</taxon>
        <taxon>Magnetospirillaceae</taxon>
        <taxon>Paramagnetospirillum</taxon>
    </lineage>
</organism>
<comment type="subcellular location">
    <subcellularLocation>
        <location evidence="1">Cell envelope</location>
    </subcellularLocation>
</comment>
<dbReference type="Gene3D" id="3.40.30.10">
    <property type="entry name" value="Glutaredoxin"/>
    <property type="match status" value="1"/>
</dbReference>
<dbReference type="InterPro" id="IPR050553">
    <property type="entry name" value="Thioredoxin_ResA/DsbE_sf"/>
</dbReference>
<evidence type="ECO:0000256" key="4">
    <source>
        <dbReference type="ARBA" id="ARBA00023284"/>
    </source>
</evidence>
<keyword evidence="7" id="KW-1185">Reference proteome</keyword>
<evidence type="ECO:0000313" key="6">
    <source>
        <dbReference type="EMBL" id="OAN51260.1"/>
    </source>
</evidence>
<evidence type="ECO:0000313" key="7">
    <source>
        <dbReference type="Proteomes" id="UP000078428"/>
    </source>
</evidence>
<keyword evidence="4" id="KW-0676">Redox-active center</keyword>
<dbReference type="Pfam" id="PF00578">
    <property type="entry name" value="AhpC-TSA"/>
    <property type="match status" value="1"/>
</dbReference>
<dbReference type="InterPro" id="IPR036249">
    <property type="entry name" value="Thioredoxin-like_sf"/>
</dbReference>
<keyword evidence="3" id="KW-1015">Disulfide bond</keyword>